<dbReference type="PANTHER" id="PTHR38694">
    <property type="entry name" value="CONSERVED EXPRESSED PROTEIN"/>
    <property type="match status" value="1"/>
</dbReference>
<feature type="compositionally biased region" description="Low complexity" evidence="1">
    <location>
        <begin position="573"/>
        <end position="584"/>
    </location>
</feature>
<feature type="compositionally biased region" description="Low complexity" evidence="1">
    <location>
        <begin position="16"/>
        <end position="47"/>
    </location>
</feature>
<keyword evidence="4" id="KW-1185">Reference proteome</keyword>
<proteinExistence type="predicted"/>
<name>A0A4U7KL65_9BASI</name>
<evidence type="ECO:0000256" key="1">
    <source>
        <dbReference type="SAM" id="MobiDB-lite"/>
    </source>
</evidence>
<feature type="transmembrane region" description="Helical" evidence="2">
    <location>
        <begin position="219"/>
        <end position="247"/>
    </location>
</feature>
<keyword evidence="2" id="KW-0472">Membrane</keyword>
<feature type="region of interest" description="Disordered" evidence="1">
    <location>
        <begin position="1"/>
        <end position="62"/>
    </location>
</feature>
<evidence type="ECO:0000256" key="2">
    <source>
        <dbReference type="SAM" id="Phobius"/>
    </source>
</evidence>
<dbReference type="KEGG" id="sgra:EX895_006010"/>
<feature type="region of interest" description="Disordered" evidence="1">
    <location>
        <begin position="544"/>
        <end position="604"/>
    </location>
</feature>
<feature type="compositionally biased region" description="Low complexity" evidence="1">
    <location>
        <begin position="348"/>
        <end position="363"/>
    </location>
</feature>
<reference evidence="3 4" key="1">
    <citation type="submission" date="2019-05" db="EMBL/GenBank/DDBJ databases">
        <title>Sporisorium graminicola CBS 10092 draft sequencing and annotation.</title>
        <authorList>
            <person name="Solano-Gonzalez S."/>
            <person name="Caddick M.X."/>
            <person name="Darby A."/>
        </authorList>
    </citation>
    <scope>NUCLEOTIDE SEQUENCE [LARGE SCALE GENOMIC DNA]</scope>
    <source>
        <strain evidence="3 4">CBS 10092</strain>
    </source>
</reference>
<evidence type="ECO:0000313" key="4">
    <source>
        <dbReference type="Proteomes" id="UP000306050"/>
    </source>
</evidence>
<keyword evidence="2" id="KW-0812">Transmembrane</keyword>
<dbReference type="OrthoDB" id="1708389at2759"/>
<feature type="compositionally biased region" description="Low complexity" evidence="1">
    <location>
        <begin position="381"/>
        <end position="391"/>
    </location>
</feature>
<feature type="compositionally biased region" description="Polar residues" evidence="1">
    <location>
        <begin position="317"/>
        <end position="326"/>
    </location>
</feature>
<protein>
    <submittedName>
        <fullName evidence="3">Uncharacterized protein</fullName>
    </submittedName>
</protein>
<gene>
    <name evidence="3" type="ORF">EX895_006010</name>
</gene>
<accession>A0A4U7KL65</accession>
<feature type="region of interest" description="Disordered" evidence="1">
    <location>
        <begin position="316"/>
        <end position="406"/>
    </location>
</feature>
<feature type="compositionally biased region" description="Basic and acidic residues" evidence="1">
    <location>
        <begin position="392"/>
        <end position="406"/>
    </location>
</feature>
<keyword evidence="2" id="KW-1133">Transmembrane helix</keyword>
<dbReference type="Proteomes" id="UP000306050">
    <property type="component" value="Chromosome SGRAM_8"/>
</dbReference>
<dbReference type="EMBL" id="SRRM01000021">
    <property type="protein sequence ID" value="TKY84930.1"/>
    <property type="molecule type" value="Genomic_DNA"/>
</dbReference>
<feature type="compositionally biased region" description="Pro residues" evidence="1">
    <location>
        <begin position="544"/>
        <end position="557"/>
    </location>
</feature>
<dbReference type="GeneID" id="40728905"/>
<dbReference type="Pfam" id="PF11696">
    <property type="entry name" value="DUF3292"/>
    <property type="match status" value="1"/>
</dbReference>
<organism evidence="3 4">
    <name type="scientific">Sporisorium graminicola</name>
    <dbReference type="NCBI Taxonomy" id="280036"/>
    <lineage>
        <taxon>Eukaryota</taxon>
        <taxon>Fungi</taxon>
        <taxon>Dikarya</taxon>
        <taxon>Basidiomycota</taxon>
        <taxon>Ustilaginomycotina</taxon>
        <taxon>Ustilaginomycetes</taxon>
        <taxon>Ustilaginales</taxon>
        <taxon>Ustilaginaceae</taxon>
        <taxon>Sporisorium</taxon>
    </lineage>
</organism>
<comment type="caution">
    <text evidence="3">The sequence shown here is derived from an EMBL/GenBank/DDBJ whole genome shotgun (WGS) entry which is preliminary data.</text>
</comment>
<dbReference type="InterPro" id="IPR021709">
    <property type="entry name" value="DUF3292"/>
</dbReference>
<dbReference type="AlphaFoldDB" id="A0A4U7KL65"/>
<feature type="compositionally biased region" description="Polar residues" evidence="1">
    <location>
        <begin position="49"/>
        <end position="59"/>
    </location>
</feature>
<dbReference type="PANTHER" id="PTHR38694:SF1">
    <property type="entry name" value="PEROXIN DOMAIN-CONTAINING PROTEIN"/>
    <property type="match status" value="1"/>
</dbReference>
<sequence length="799" mass="85636">MTSSSQSDLKPAPVLDPDQAAAVGAAPAASAAMQPADPAKPAAVDPAQLKSTTDQTQEAGQFADKNHVSSAAAALDHEAHLHKVPKAEVAPERITELPGTQNDVPAPAQGDPHRAIEPELDDLGWSEEPSVPIPVLHGMKNESLWLLVRRFNKQTYRVKALPDAKDRDFDMYISNKEEFQPDKLKATFERVYVNVVVGVVAFIQHLARLRSWSEPRRTAGFMVAYAAAWTLDLLVPLSLLLLLVLVLSPRARLVLFPSAPLAAIDPKTGQAKVPKAGHLGSKNSLTGAAETYEGEAVEQEASNFVGALGSVALSTAAGKSSNQGVGASTRVDSDEDEVEDEDDSNDGTSTTTSASTKKSGSSTKKSKKDPEDKIPDPTNVAALSQAAQSKAAGDKTGHPDKGDHTKKPMEEAIFASLAPFMHILNNICDDYERFGNALSPTPPFSRWVPRARLAGVLVPLFLVSFYVNETMIYKGSTFGMGFALFGQPLIDRVKFPQVIAWLDRNVPDWKKYLELRYYLLRGVPTNAQLTLTLLRIGEANKSPLPPPPATVVAPPPTALHGSDMARDPNLPPEYAEQLAEAQAQDVASRPEGEDASATDPKAGKKGSRVLGILKGVTKVGVETALGVNRVKATTIQSMHAKTKLGVVQSEEAAKRYAADGPVKFQARYKGKRGHVYILTTAATPSVAFERKGNASPLHAAAAASKGSSPTSAAENAQRLVQQRGASFSIAIDEIKEIHKVGGLGWKGKLVVGWALGGEVADGIEIVDKQDKVYKLTAMGRRDEVFNRLLSLGKQKWEAF</sequence>
<dbReference type="RefSeq" id="XP_029736915.1">
    <property type="nucleotide sequence ID" value="XM_029886602.1"/>
</dbReference>
<evidence type="ECO:0000313" key="3">
    <source>
        <dbReference type="EMBL" id="TKY84930.1"/>
    </source>
</evidence>
<feature type="compositionally biased region" description="Acidic residues" evidence="1">
    <location>
        <begin position="333"/>
        <end position="345"/>
    </location>
</feature>